<sequence length="301" mass="34943">MVSSSPRHYQYHTHPIGSVDESTPKYRADWPALKKRMDVLEAKMKEFGHNIKQSYVGLTESIESLDRSSAHLRESIERLERLERSSAHLTAKLRPLVQKQAERRSKEIKYEISRALSQGADKKVLESAPVFANWIRSLQRTFTTPRYLLSPSSLVINLYVVHKQRYANDPAKKLLSAQVMQVIPLYEYLAEEKVMEGLFLALEECWVVHWTLQQGTEFWKTMRAGLTICSESLALDLAVAVYLKAENLIDGLEVTQYRGCRPIPTRDELELYLRQRENEGWEDEFIDRVRELANEQWSMGV</sequence>
<evidence type="ECO:0000256" key="2">
    <source>
        <dbReference type="SAM" id="MobiDB-lite"/>
    </source>
</evidence>
<evidence type="ECO:0000256" key="1">
    <source>
        <dbReference type="SAM" id="Coils"/>
    </source>
</evidence>
<keyword evidence="4" id="KW-1185">Reference proteome</keyword>
<evidence type="ECO:0000313" key="3">
    <source>
        <dbReference type="EMBL" id="KAK7047859.1"/>
    </source>
</evidence>
<dbReference type="EMBL" id="JAYKXP010000018">
    <property type="protein sequence ID" value="KAK7047859.1"/>
    <property type="molecule type" value="Genomic_DNA"/>
</dbReference>
<feature type="coiled-coil region" evidence="1">
    <location>
        <begin position="62"/>
        <end position="92"/>
    </location>
</feature>
<dbReference type="Proteomes" id="UP001383192">
    <property type="component" value="Unassembled WGS sequence"/>
</dbReference>
<keyword evidence="1" id="KW-0175">Coiled coil</keyword>
<organism evidence="3 4">
    <name type="scientific">Paramarasmius palmivorus</name>
    <dbReference type="NCBI Taxonomy" id="297713"/>
    <lineage>
        <taxon>Eukaryota</taxon>
        <taxon>Fungi</taxon>
        <taxon>Dikarya</taxon>
        <taxon>Basidiomycota</taxon>
        <taxon>Agaricomycotina</taxon>
        <taxon>Agaricomycetes</taxon>
        <taxon>Agaricomycetidae</taxon>
        <taxon>Agaricales</taxon>
        <taxon>Marasmiineae</taxon>
        <taxon>Marasmiaceae</taxon>
        <taxon>Paramarasmius</taxon>
    </lineage>
</organism>
<dbReference type="AlphaFoldDB" id="A0AAW0D935"/>
<accession>A0AAW0D935</accession>
<protein>
    <submittedName>
        <fullName evidence="3">Uncharacterized protein</fullName>
    </submittedName>
</protein>
<comment type="caution">
    <text evidence="3">The sequence shown here is derived from an EMBL/GenBank/DDBJ whole genome shotgun (WGS) entry which is preliminary data.</text>
</comment>
<proteinExistence type="predicted"/>
<gene>
    <name evidence="3" type="ORF">VNI00_006187</name>
</gene>
<name>A0AAW0D935_9AGAR</name>
<reference evidence="3 4" key="1">
    <citation type="submission" date="2024-01" db="EMBL/GenBank/DDBJ databases">
        <title>A draft genome for a cacao thread blight-causing isolate of Paramarasmius palmivorus.</title>
        <authorList>
            <person name="Baruah I.K."/>
            <person name="Bukari Y."/>
            <person name="Amoako-Attah I."/>
            <person name="Meinhardt L.W."/>
            <person name="Bailey B.A."/>
            <person name="Cohen S.P."/>
        </authorList>
    </citation>
    <scope>NUCLEOTIDE SEQUENCE [LARGE SCALE GENOMIC DNA]</scope>
    <source>
        <strain evidence="3 4">GH-12</strain>
    </source>
</reference>
<feature type="region of interest" description="Disordered" evidence="2">
    <location>
        <begin position="1"/>
        <end position="20"/>
    </location>
</feature>
<evidence type="ECO:0000313" key="4">
    <source>
        <dbReference type="Proteomes" id="UP001383192"/>
    </source>
</evidence>